<evidence type="ECO:0000313" key="1">
    <source>
        <dbReference type="EMBL" id="CAD8208641.1"/>
    </source>
</evidence>
<dbReference type="EMBL" id="CAJJDP010000145">
    <property type="protein sequence ID" value="CAD8208641.1"/>
    <property type="molecule type" value="Genomic_DNA"/>
</dbReference>
<accession>A0A8S1Y550</accession>
<dbReference type="AlphaFoldDB" id="A0A8S1Y550"/>
<gene>
    <name evidence="1" type="ORF">POCTA_138.1.T1440167</name>
</gene>
<organism evidence="1 2">
    <name type="scientific">Paramecium octaurelia</name>
    <dbReference type="NCBI Taxonomy" id="43137"/>
    <lineage>
        <taxon>Eukaryota</taxon>
        <taxon>Sar</taxon>
        <taxon>Alveolata</taxon>
        <taxon>Ciliophora</taxon>
        <taxon>Intramacronucleata</taxon>
        <taxon>Oligohymenophorea</taxon>
        <taxon>Peniculida</taxon>
        <taxon>Parameciidae</taxon>
        <taxon>Paramecium</taxon>
    </lineage>
</organism>
<name>A0A8S1Y550_PAROT</name>
<reference evidence="1" key="1">
    <citation type="submission" date="2021-01" db="EMBL/GenBank/DDBJ databases">
        <authorList>
            <consortium name="Genoscope - CEA"/>
            <person name="William W."/>
        </authorList>
    </citation>
    <scope>NUCLEOTIDE SEQUENCE</scope>
</reference>
<sequence length="91" mass="11249">MQKQLFQRVQSKSMKVENMKINDQSLIMLNNYTIIYFQYQRHLLIKDFYFHLKVQKNSQLIQQQYLLDKHPELLNNIPQRYKFGVFCTQFE</sequence>
<dbReference type="Proteomes" id="UP000683925">
    <property type="component" value="Unassembled WGS sequence"/>
</dbReference>
<evidence type="ECO:0000313" key="2">
    <source>
        <dbReference type="Proteomes" id="UP000683925"/>
    </source>
</evidence>
<protein>
    <submittedName>
        <fullName evidence="1">Uncharacterized protein</fullName>
    </submittedName>
</protein>
<proteinExistence type="predicted"/>
<comment type="caution">
    <text evidence="1">The sequence shown here is derived from an EMBL/GenBank/DDBJ whole genome shotgun (WGS) entry which is preliminary data.</text>
</comment>
<keyword evidence="2" id="KW-1185">Reference proteome</keyword>